<keyword evidence="1" id="KW-0732">Signal</keyword>
<name>A0A392P324_9FABA</name>
<dbReference type="EMBL" id="LXQA010061712">
    <property type="protein sequence ID" value="MCI06398.1"/>
    <property type="molecule type" value="Genomic_DNA"/>
</dbReference>
<feature type="chain" id="PRO_5017423579" evidence="1">
    <location>
        <begin position="19"/>
        <end position="61"/>
    </location>
</feature>
<dbReference type="Proteomes" id="UP000265520">
    <property type="component" value="Unassembled WGS sequence"/>
</dbReference>
<dbReference type="AlphaFoldDB" id="A0A392P324"/>
<evidence type="ECO:0000313" key="3">
    <source>
        <dbReference type="Proteomes" id="UP000265520"/>
    </source>
</evidence>
<evidence type="ECO:0000256" key="1">
    <source>
        <dbReference type="SAM" id="SignalP"/>
    </source>
</evidence>
<reference evidence="2 3" key="1">
    <citation type="journal article" date="2018" name="Front. Plant Sci.">
        <title>Red Clover (Trifolium pratense) and Zigzag Clover (T. medium) - A Picture of Genomic Similarities and Differences.</title>
        <authorList>
            <person name="Dluhosova J."/>
            <person name="Istvanek J."/>
            <person name="Nedelnik J."/>
            <person name="Repkova J."/>
        </authorList>
    </citation>
    <scope>NUCLEOTIDE SEQUENCE [LARGE SCALE GENOMIC DNA]</scope>
    <source>
        <strain evidence="3">cv. 10/8</strain>
        <tissue evidence="2">Leaf</tissue>
    </source>
</reference>
<keyword evidence="3" id="KW-1185">Reference proteome</keyword>
<comment type="caution">
    <text evidence="2">The sequence shown here is derived from an EMBL/GenBank/DDBJ whole genome shotgun (WGS) entry which is preliminary data.</text>
</comment>
<organism evidence="2 3">
    <name type="scientific">Trifolium medium</name>
    <dbReference type="NCBI Taxonomy" id="97028"/>
    <lineage>
        <taxon>Eukaryota</taxon>
        <taxon>Viridiplantae</taxon>
        <taxon>Streptophyta</taxon>
        <taxon>Embryophyta</taxon>
        <taxon>Tracheophyta</taxon>
        <taxon>Spermatophyta</taxon>
        <taxon>Magnoliopsida</taxon>
        <taxon>eudicotyledons</taxon>
        <taxon>Gunneridae</taxon>
        <taxon>Pentapetalae</taxon>
        <taxon>rosids</taxon>
        <taxon>fabids</taxon>
        <taxon>Fabales</taxon>
        <taxon>Fabaceae</taxon>
        <taxon>Papilionoideae</taxon>
        <taxon>50 kb inversion clade</taxon>
        <taxon>NPAAA clade</taxon>
        <taxon>Hologalegina</taxon>
        <taxon>IRL clade</taxon>
        <taxon>Trifolieae</taxon>
        <taxon>Trifolium</taxon>
    </lineage>
</organism>
<sequence>ILHALIALFNLVHHSTQTQTKKAQMLVHVDLGPLVLPLMAEMYRLHLVFIEMELAVALVTR</sequence>
<protein>
    <submittedName>
        <fullName evidence="2">Uncharacterized protein</fullName>
    </submittedName>
</protein>
<proteinExistence type="predicted"/>
<accession>A0A392P324</accession>
<feature type="signal peptide" evidence="1">
    <location>
        <begin position="1"/>
        <end position="18"/>
    </location>
</feature>
<feature type="non-terminal residue" evidence="2">
    <location>
        <position position="1"/>
    </location>
</feature>
<evidence type="ECO:0000313" key="2">
    <source>
        <dbReference type="EMBL" id="MCI06398.1"/>
    </source>
</evidence>